<feature type="domain" description="KxDL" evidence="10">
    <location>
        <begin position="96"/>
        <end position="167"/>
    </location>
</feature>
<comment type="similarity">
    <text evidence="3">Belongs to the KXD1 family.</text>
</comment>
<dbReference type="GO" id="GO:0005768">
    <property type="term" value="C:endosome"/>
    <property type="evidence" value="ECO:0007669"/>
    <property type="project" value="UniProtKB-SubCell"/>
</dbReference>
<evidence type="ECO:0000256" key="7">
    <source>
        <dbReference type="ARBA" id="ARBA00029808"/>
    </source>
</evidence>
<evidence type="ECO:0000256" key="1">
    <source>
        <dbReference type="ARBA" id="ARBA00002069"/>
    </source>
</evidence>
<keyword evidence="5" id="KW-0813">Transport</keyword>
<dbReference type="RefSeq" id="XP_007724029.1">
    <property type="nucleotide sequence ID" value="XM_007725839.1"/>
</dbReference>
<evidence type="ECO:0000256" key="5">
    <source>
        <dbReference type="ARBA" id="ARBA00022448"/>
    </source>
</evidence>
<reference evidence="11 12" key="1">
    <citation type="submission" date="2013-03" db="EMBL/GenBank/DDBJ databases">
        <title>The Genome Sequence of Capronia coronata CBS 617.96.</title>
        <authorList>
            <consortium name="The Broad Institute Genomics Platform"/>
            <person name="Cuomo C."/>
            <person name="de Hoog S."/>
            <person name="Gorbushina A."/>
            <person name="Walker B."/>
            <person name="Young S.K."/>
            <person name="Zeng Q."/>
            <person name="Gargeya S."/>
            <person name="Fitzgerald M."/>
            <person name="Haas B."/>
            <person name="Abouelleil A."/>
            <person name="Allen A.W."/>
            <person name="Alvarado L."/>
            <person name="Arachchi H.M."/>
            <person name="Berlin A.M."/>
            <person name="Chapman S.B."/>
            <person name="Gainer-Dewar J."/>
            <person name="Goldberg J."/>
            <person name="Griggs A."/>
            <person name="Gujja S."/>
            <person name="Hansen M."/>
            <person name="Howarth C."/>
            <person name="Imamovic A."/>
            <person name="Ireland A."/>
            <person name="Larimer J."/>
            <person name="McCowan C."/>
            <person name="Murphy C."/>
            <person name="Pearson M."/>
            <person name="Poon T.W."/>
            <person name="Priest M."/>
            <person name="Roberts A."/>
            <person name="Saif S."/>
            <person name="Shea T."/>
            <person name="Sisk P."/>
            <person name="Sykes S."/>
            <person name="Wortman J."/>
            <person name="Nusbaum C."/>
            <person name="Birren B."/>
        </authorList>
    </citation>
    <scope>NUCLEOTIDE SEQUENCE [LARGE SCALE GENOMIC DNA]</scope>
    <source>
        <strain evidence="11 12">CBS 617.96</strain>
    </source>
</reference>
<dbReference type="OrthoDB" id="4089816at2759"/>
<evidence type="ECO:0000256" key="8">
    <source>
        <dbReference type="SAM" id="Coils"/>
    </source>
</evidence>
<dbReference type="GO" id="GO:0032880">
    <property type="term" value="P:regulation of protein localization"/>
    <property type="evidence" value="ECO:0007669"/>
    <property type="project" value="TreeGrafter"/>
</dbReference>
<proteinExistence type="inferred from homology"/>
<accession>W9Y663</accession>
<evidence type="ECO:0000256" key="2">
    <source>
        <dbReference type="ARBA" id="ARBA00004177"/>
    </source>
</evidence>
<evidence type="ECO:0000256" key="4">
    <source>
        <dbReference type="ARBA" id="ARBA00016207"/>
    </source>
</evidence>
<dbReference type="PANTHER" id="PTHR37787:SF1">
    <property type="entry name" value="BIOGENESIS OF LYSOSOME-RELATED ORGANELLES COMPLEX 1 SUBUNIT KXD1"/>
    <property type="match status" value="1"/>
</dbReference>
<comment type="caution">
    <text evidence="11">The sequence shown here is derived from an EMBL/GenBank/DDBJ whole genome shotgun (WGS) entry which is preliminary data.</text>
</comment>
<protein>
    <recommendedName>
        <fullName evidence="4">Biogenesis of lysosome-related organelles complex 1 subunit KXD1</fullName>
    </recommendedName>
    <alternativeName>
        <fullName evidence="7">KxDL homolog</fullName>
    </alternativeName>
</protein>
<comment type="subcellular location">
    <subcellularLocation>
        <location evidence="2">Endosome</location>
    </subcellularLocation>
</comment>
<sequence length="167" mass="18271">MATYTSRHPSSYAPHQKSLPIIVPKTATYSYPSSKVAASPPELPDTSTSYGGSRISAGSYSARSSNCDYAPSLSSGDYDSYNSPPGVDVVDILSERMNNAFDPIRMDRSLAQQAQTSGQLNAKERELQELRALAQRRLKTARVNFAEGVEAAREARRDLDYTSKKIS</sequence>
<dbReference type="Proteomes" id="UP000019484">
    <property type="component" value="Unassembled WGS sequence"/>
</dbReference>
<dbReference type="PANTHER" id="PTHR37787">
    <property type="entry name" value="BIOGENESIS OF LYSOSOME-RELATED ORGANELLES COMPLEX 1 SUBUNIT KXD1"/>
    <property type="match status" value="1"/>
</dbReference>
<evidence type="ECO:0000313" key="12">
    <source>
        <dbReference type="Proteomes" id="UP000019484"/>
    </source>
</evidence>
<evidence type="ECO:0000256" key="9">
    <source>
        <dbReference type="SAM" id="MobiDB-lite"/>
    </source>
</evidence>
<dbReference type="GO" id="GO:0007032">
    <property type="term" value="P:endosome organization"/>
    <property type="evidence" value="ECO:0007669"/>
    <property type="project" value="TreeGrafter"/>
</dbReference>
<dbReference type="InterPro" id="IPR051390">
    <property type="entry name" value="BLOC-1_subunit_KXD1"/>
</dbReference>
<dbReference type="AlphaFoldDB" id="W9Y663"/>
<feature type="region of interest" description="Disordered" evidence="9">
    <location>
        <begin position="32"/>
        <end position="66"/>
    </location>
</feature>
<keyword evidence="8" id="KW-0175">Coiled coil</keyword>
<evidence type="ECO:0000256" key="3">
    <source>
        <dbReference type="ARBA" id="ARBA00005913"/>
    </source>
</evidence>
<name>W9Y663_9EURO</name>
<gene>
    <name evidence="11" type="ORF">A1O1_04950</name>
</gene>
<keyword evidence="12" id="KW-1185">Reference proteome</keyword>
<evidence type="ECO:0000259" key="10">
    <source>
        <dbReference type="Pfam" id="PF10241"/>
    </source>
</evidence>
<keyword evidence="6" id="KW-0967">Endosome</keyword>
<comment type="function">
    <text evidence="1">Component of the biogenesis of lysosome-related organelles complex-1 (BLOC-1) involved in endosomal cargo sorting.</text>
</comment>
<feature type="coiled-coil region" evidence="8">
    <location>
        <begin position="113"/>
        <end position="140"/>
    </location>
</feature>
<dbReference type="eggNOG" id="ENOG502S1H5">
    <property type="taxonomic scope" value="Eukaryota"/>
</dbReference>
<dbReference type="Pfam" id="PF10241">
    <property type="entry name" value="KxDL"/>
    <property type="match status" value="1"/>
</dbReference>
<dbReference type="InterPro" id="IPR019371">
    <property type="entry name" value="KxDL_dom"/>
</dbReference>
<dbReference type="EMBL" id="AMWN01000004">
    <property type="protein sequence ID" value="EXJ88023.1"/>
    <property type="molecule type" value="Genomic_DNA"/>
</dbReference>
<evidence type="ECO:0000256" key="6">
    <source>
        <dbReference type="ARBA" id="ARBA00022753"/>
    </source>
</evidence>
<dbReference type="GeneID" id="19159828"/>
<feature type="compositionally biased region" description="Polar residues" evidence="9">
    <location>
        <begin position="45"/>
        <end position="66"/>
    </location>
</feature>
<dbReference type="HOGENOM" id="CLU_087050_0_1_1"/>
<evidence type="ECO:0000313" key="11">
    <source>
        <dbReference type="EMBL" id="EXJ88023.1"/>
    </source>
</evidence>
<dbReference type="GO" id="GO:0031083">
    <property type="term" value="C:BLOC-1 complex"/>
    <property type="evidence" value="ECO:0007669"/>
    <property type="project" value="TreeGrafter"/>
</dbReference>
<organism evidence="11 12">
    <name type="scientific">Capronia coronata CBS 617.96</name>
    <dbReference type="NCBI Taxonomy" id="1182541"/>
    <lineage>
        <taxon>Eukaryota</taxon>
        <taxon>Fungi</taxon>
        <taxon>Dikarya</taxon>
        <taxon>Ascomycota</taxon>
        <taxon>Pezizomycotina</taxon>
        <taxon>Eurotiomycetes</taxon>
        <taxon>Chaetothyriomycetidae</taxon>
        <taxon>Chaetothyriales</taxon>
        <taxon>Herpotrichiellaceae</taxon>
        <taxon>Capronia</taxon>
    </lineage>
</organism>